<dbReference type="EMBL" id="CP032869">
    <property type="protein sequence ID" value="AYL96145.1"/>
    <property type="molecule type" value="Genomic_DNA"/>
</dbReference>
<organism evidence="1 2">
    <name type="scientific">Mucilaginibacter celer</name>
    <dbReference type="NCBI Taxonomy" id="2305508"/>
    <lineage>
        <taxon>Bacteria</taxon>
        <taxon>Pseudomonadati</taxon>
        <taxon>Bacteroidota</taxon>
        <taxon>Sphingobacteriia</taxon>
        <taxon>Sphingobacteriales</taxon>
        <taxon>Sphingobacteriaceae</taxon>
        <taxon>Mucilaginibacter</taxon>
    </lineage>
</organism>
<name>A0A494VY29_9SPHI</name>
<protein>
    <submittedName>
        <fullName evidence="1">Uncharacterized protein</fullName>
    </submittedName>
</protein>
<keyword evidence="2" id="KW-1185">Reference proteome</keyword>
<evidence type="ECO:0000313" key="2">
    <source>
        <dbReference type="Proteomes" id="UP000270046"/>
    </source>
</evidence>
<dbReference type="KEGG" id="muh:HYN43_012960"/>
<dbReference type="RefSeq" id="WP_119409749.1">
    <property type="nucleotide sequence ID" value="NZ_CP032869.1"/>
</dbReference>
<accession>A0A494VY29</accession>
<evidence type="ECO:0000313" key="1">
    <source>
        <dbReference type="EMBL" id="AYL96145.1"/>
    </source>
</evidence>
<dbReference type="OrthoDB" id="1489488at2"/>
<reference evidence="1 2" key="1">
    <citation type="submission" date="2018-10" db="EMBL/GenBank/DDBJ databases">
        <title>Genome sequencing of Mucilaginibacter sp. HYN0043.</title>
        <authorList>
            <person name="Kim M."/>
            <person name="Yi H."/>
        </authorList>
    </citation>
    <scope>NUCLEOTIDE SEQUENCE [LARGE SCALE GENOMIC DNA]</scope>
    <source>
        <strain evidence="1 2">HYN0043</strain>
    </source>
</reference>
<gene>
    <name evidence="1" type="ORF">HYN43_012960</name>
</gene>
<dbReference type="Proteomes" id="UP000270046">
    <property type="component" value="Chromosome"/>
</dbReference>
<sequence>MPFFSFLLNTIRPRVNDEHNKRFWLPGVLKGIDGPKPDTKLLPLNISDCNIGALSGEPCTLVTEGVLIGIRTVLTAKKKEVRPINFDREDIIPDPANPAPLLSFSNLVLNGLENQWVLDDMPVIQNSSGYEVVIKLQPNHYPASTGLSALGIKSDYLLSFTACAADLPDLAKYNGGYKQKVDGRGKVRLSIINALLKATIGVNITGDGPDRQAAVEFKNIVFTDFSAEMPLGIEVDELDVESTLSQYFVGKWEDMAKVAMTSPQGVEGIFARVNAALNDADNLRRLSAEVSPMLGNVLNSIFGTVMPHGLPVAEHAALNQVDEYLFDRIRYAFNYIDNDWYLPKAVCALSSPSLEPLLVDRINLPDQKIAGMLFENIRITELNVAGFSNIIAPAAQLLFDEKGNLDATLKLCALNPPPVKQFSGKNIPAPPLKGTAKITLERKGSEPVTISLEVTMQTGEVSFLNEFLGDSVDTLQLDLKYLRLKVSPDVITIVLSKDSPFSGFISSKINTPEIKNEIIAKLNEYAADNLKSISAQITEAMRAGIISGLDV</sequence>
<dbReference type="AlphaFoldDB" id="A0A494VY29"/>
<proteinExistence type="predicted"/>